<evidence type="ECO:0000313" key="10">
    <source>
        <dbReference type="EMBL" id="OLO03437.1"/>
    </source>
</evidence>
<dbReference type="Proteomes" id="UP000186878">
    <property type="component" value="Unassembled WGS sequence"/>
</dbReference>
<dbReference type="EMBL" id="MSDO01000022">
    <property type="protein sequence ID" value="OLO03437.1"/>
    <property type="molecule type" value="Genomic_DNA"/>
</dbReference>
<dbReference type="InterPro" id="IPR014216">
    <property type="entry name" value="ABC_transptr_CydD"/>
</dbReference>
<dbReference type="Gene3D" id="3.40.50.300">
    <property type="entry name" value="P-loop containing nucleotide triphosphate hydrolases"/>
    <property type="match status" value="1"/>
</dbReference>
<evidence type="ECO:0000256" key="1">
    <source>
        <dbReference type="ARBA" id="ARBA00004651"/>
    </source>
</evidence>
<dbReference type="PROSITE" id="PS50893">
    <property type="entry name" value="ABC_TRANSPORTER_2"/>
    <property type="match status" value="1"/>
</dbReference>
<gene>
    <name evidence="10" type="ORF">BTW07_14930</name>
</gene>
<feature type="transmembrane region" description="Helical" evidence="7">
    <location>
        <begin position="69"/>
        <end position="89"/>
    </location>
</feature>
<dbReference type="GO" id="GO:0140359">
    <property type="term" value="F:ABC-type transporter activity"/>
    <property type="evidence" value="ECO:0007669"/>
    <property type="project" value="InterPro"/>
</dbReference>
<keyword evidence="4" id="KW-0067">ATP-binding</keyword>
<comment type="subcellular location">
    <subcellularLocation>
        <location evidence="1">Cell membrane</location>
        <topology evidence="1">Multi-pass membrane protein</topology>
    </subcellularLocation>
</comment>
<keyword evidence="2 7" id="KW-0812">Transmembrane</keyword>
<dbReference type="InterPro" id="IPR003439">
    <property type="entry name" value="ABC_transporter-like_ATP-bd"/>
</dbReference>
<evidence type="ECO:0000259" key="9">
    <source>
        <dbReference type="PROSITE" id="PS50929"/>
    </source>
</evidence>
<feature type="domain" description="ABC transmembrane type-1" evidence="9">
    <location>
        <begin position="36"/>
        <end position="325"/>
    </location>
</feature>
<dbReference type="AlphaFoldDB" id="A0A1Q8SPU3"/>
<dbReference type="Pfam" id="PF00005">
    <property type="entry name" value="ABC_tran"/>
    <property type="match status" value="1"/>
</dbReference>
<evidence type="ECO:0000256" key="2">
    <source>
        <dbReference type="ARBA" id="ARBA00022692"/>
    </source>
</evidence>
<dbReference type="InterPro" id="IPR039421">
    <property type="entry name" value="Type_1_exporter"/>
</dbReference>
<dbReference type="InterPro" id="IPR011527">
    <property type="entry name" value="ABC1_TM_dom"/>
</dbReference>
<sequence>MSTAYSDTANSDASSAKASRTWLKQQVADIRPWYRGAVGCGLLAGLATLIQMGALAWVVDRVVSSQAELVEVAGGVALMVAAIAVRALAQWGQEVYGQACGLRVKQQVRSRLLARLQQLGPVRLASRHSAGLASQLVDQVESLEGYYSRFLPQMILAALIPLLYLVVVFWLNWLAAIWLLIAAPLIPLFMALIGMGAQRLNEAQFQAVTRLSGHFLDRVRGITTLQLFGLAERSVEEVSDVAHDYRRRSLKTLRVAFLSSAVLEFFAAVSVAVVAIYIGLGLLGYIQYGPAEQLDLFSGLFILLLAPEFFQPLRTLSQHYHDRASALGAAQGLVALLEPTADEDVASERSSQERDAGEGKAVVPGAVTLVDVELRHAGRDRILGPLSLHIAAGEVVALIGPSGSGKSSLLQLVAGFIAPSAGTVRVKRDPAIAWLDQRPLIIQGTLAENLRLVAPSASDEALRSALTQAGLTPWLASAPAGLDTPLGERGIGLSGGEGQRLALARVFLSPARLVLLDEPTAALDPETERHVIAGLTRLAASGRTLIVATHHPAIMAMAGRVFAIERGRLSRVERSTSAREMNS</sequence>
<dbReference type="PANTHER" id="PTHR24221:SF261">
    <property type="entry name" value="GLUTATHIONE_L-CYSTEINE TRANSPORT SYSTEM ATP-BINDING_PERMEASE PROTEIN CYDD"/>
    <property type="match status" value="1"/>
</dbReference>
<feature type="transmembrane region" description="Helical" evidence="7">
    <location>
        <begin position="177"/>
        <end position="197"/>
    </location>
</feature>
<dbReference type="GO" id="GO:0042883">
    <property type="term" value="P:cysteine transport"/>
    <property type="evidence" value="ECO:0007669"/>
    <property type="project" value="InterPro"/>
</dbReference>
<proteinExistence type="predicted"/>
<name>A0A1Q8SPU3_9GAMM</name>
<feature type="transmembrane region" description="Helical" evidence="7">
    <location>
        <begin position="33"/>
        <end position="57"/>
    </location>
</feature>
<dbReference type="InterPro" id="IPR027417">
    <property type="entry name" value="P-loop_NTPase"/>
</dbReference>
<dbReference type="PANTHER" id="PTHR24221">
    <property type="entry name" value="ATP-BINDING CASSETTE SUB-FAMILY B"/>
    <property type="match status" value="1"/>
</dbReference>
<dbReference type="SUPFAM" id="SSF90123">
    <property type="entry name" value="ABC transporter transmembrane region"/>
    <property type="match status" value="1"/>
</dbReference>
<keyword evidence="3" id="KW-0547">Nucleotide-binding</keyword>
<evidence type="ECO:0000259" key="8">
    <source>
        <dbReference type="PROSITE" id="PS50893"/>
    </source>
</evidence>
<dbReference type="InterPro" id="IPR003593">
    <property type="entry name" value="AAA+_ATPase"/>
</dbReference>
<evidence type="ECO:0000313" key="11">
    <source>
        <dbReference type="Proteomes" id="UP000186878"/>
    </source>
</evidence>
<dbReference type="GO" id="GO:0005524">
    <property type="term" value="F:ATP binding"/>
    <property type="evidence" value="ECO:0007669"/>
    <property type="project" value="UniProtKB-KW"/>
</dbReference>
<evidence type="ECO:0000256" key="4">
    <source>
        <dbReference type="ARBA" id="ARBA00022840"/>
    </source>
</evidence>
<dbReference type="Gene3D" id="1.20.1560.10">
    <property type="entry name" value="ABC transporter type 1, transmembrane domain"/>
    <property type="match status" value="1"/>
</dbReference>
<comment type="caution">
    <text evidence="10">The sequence shown here is derived from an EMBL/GenBank/DDBJ whole genome shotgun (WGS) entry which is preliminary data.</text>
</comment>
<feature type="domain" description="ABC transporter" evidence="8">
    <location>
        <begin position="367"/>
        <end position="581"/>
    </location>
</feature>
<organism evidence="10 11">
    <name type="scientific">Salinicola socius</name>
    <dbReference type="NCBI Taxonomy" id="404433"/>
    <lineage>
        <taxon>Bacteria</taxon>
        <taxon>Pseudomonadati</taxon>
        <taxon>Pseudomonadota</taxon>
        <taxon>Gammaproteobacteria</taxon>
        <taxon>Oceanospirillales</taxon>
        <taxon>Halomonadaceae</taxon>
        <taxon>Salinicola</taxon>
    </lineage>
</organism>
<dbReference type="STRING" id="404433.BTW07_14930"/>
<dbReference type="PROSITE" id="PS50929">
    <property type="entry name" value="ABC_TM1F"/>
    <property type="match status" value="1"/>
</dbReference>
<dbReference type="Pfam" id="PF00664">
    <property type="entry name" value="ABC_membrane"/>
    <property type="match status" value="1"/>
</dbReference>
<protein>
    <submittedName>
        <fullName evidence="10">Thiol reductant ABC exporter subunit CydD</fullName>
    </submittedName>
</protein>
<evidence type="ECO:0000256" key="5">
    <source>
        <dbReference type="ARBA" id="ARBA00022989"/>
    </source>
</evidence>
<keyword evidence="11" id="KW-1185">Reference proteome</keyword>
<dbReference type="GO" id="GO:0016887">
    <property type="term" value="F:ATP hydrolysis activity"/>
    <property type="evidence" value="ECO:0007669"/>
    <property type="project" value="InterPro"/>
</dbReference>
<reference evidence="10 11" key="1">
    <citation type="submission" date="2016-12" db="EMBL/GenBank/DDBJ databases">
        <title>Draft genome sequences of strains Salinicola socius SMB35, Salinicola sp. MH3R3-1 and Chromohalobacter sp. SMB17 from the Verkhnekamsk potash mining region of Russia.</title>
        <authorList>
            <person name="Mavrodi D.V."/>
            <person name="Olsson B.E."/>
            <person name="Korsakova E.S."/>
            <person name="Pyankova A."/>
            <person name="Mavrodi O.V."/>
            <person name="Plotnikova E.G."/>
        </authorList>
    </citation>
    <scope>NUCLEOTIDE SEQUENCE [LARGE SCALE GENOMIC DNA]</scope>
    <source>
        <strain evidence="10 11">SMB35</strain>
    </source>
</reference>
<feature type="transmembrane region" description="Helical" evidence="7">
    <location>
        <begin position="255"/>
        <end position="288"/>
    </location>
</feature>
<evidence type="ECO:0000256" key="3">
    <source>
        <dbReference type="ARBA" id="ARBA00022741"/>
    </source>
</evidence>
<evidence type="ECO:0000256" key="6">
    <source>
        <dbReference type="ARBA" id="ARBA00023136"/>
    </source>
</evidence>
<dbReference type="NCBIfam" id="TIGR02857">
    <property type="entry name" value="CydD"/>
    <property type="match status" value="1"/>
</dbReference>
<dbReference type="GO" id="GO:0034040">
    <property type="term" value="F:ATPase-coupled lipid transmembrane transporter activity"/>
    <property type="evidence" value="ECO:0007669"/>
    <property type="project" value="TreeGrafter"/>
</dbReference>
<evidence type="ECO:0000256" key="7">
    <source>
        <dbReference type="SAM" id="Phobius"/>
    </source>
</evidence>
<dbReference type="GO" id="GO:0005886">
    <property type="term" value="C:plasma membrane"/>
    <property type="evidence" value="ECO:0007669"/>
    <property type="project" value="UniProtKB-SubCell"/>
</dbReference>
<accession>A0A1Q8SPU3</accession>
<keyword evidence="5 7" id="KW-1133">Transmembrane helix</keyword>
<dbReference type="SMART" id="SM00382">
    <property type="entry name" value="AAA"/>
    <property type="match status" value="1"/>
</dbReference>
<dbReference type="InterPro" id="IPR036640">
    <property type="entry name" value="ABC1_TM_sf"/>
</dbReference>
<dbReference type="SUPFAM" id="SSF52540">
    <property type="entry name" value="P-loop containing nucleoside triphosphate hydrolases"/>
    <property type="match status" value="1"/>
</dbReference>
<keyword evidence="6 7" id="KW-0472">Membrane</keyword>
<dbReference type="CDD" id="cd18584">
    <property type="entry name" value="ABC_6TM_AarD_CydD"/>
    <property type="match status" value="1"/>
</dbReference>
<feature type="transmembrane region" description="Helical" evidence="7">
    <location>
        <begin position="150"/>
        <end position="171"/>
    </location>
</feature>